<evidence type="ECO:0000313" key="1">
    <source>
        <dbReference type="EMBL" id="PYY29904.1"/>
    </source>
</evidence>
<comment type="caution">
    <text evidence="1">The sequence shown here is derived from an EMBL/GenBank/DDBJ whole genome shotgun (WGS) entry which is preliminary data.</text>
</comment>
<dbReference type="EMBL" id="PRLG01000014">
    <property type="protein sequence ID" value="PYY29904.1"/>
    <property type="molecule type" value="Genomic_DNA"/>
</dbReference>
<name>A0A2W0CD04_9BACL</name>
<organism evidence="1 2">
    <name type="scientific">Paenibacillus illinoisensis</name>
    <dbReference type="NCBI Taxonomy" id="59845"/>
    <lineage>
        <taxon>Bacteria</taxon>
        <taxon>Bacillati</taxon>
        <taxon>Bacillota</taxon>
        <taxon>Bacilli</taxon>
        <taxon>Bacillales</taxon>
        <taxon>Paenibacillaceae</taxon>
        <taxon>Paenibacillus</taxon>
    </lineage>
</organism>
<proteinExistence type="predicted"/>
<gene>
    <name evidence="1" type="ORF">PIL02S_01827</name>
</gene>
<dbReference type="AlphaFoldDB" id="A0A2W0CD04"/>
<protein>
    <submittedName>
        <fullName evidence="1">Uncharacterized protein</fullName>
    </submittedName>
</protein>
<reference evidence="1 2" key="1">
    <citation type="submission" date="2018-01" db="EMBL/GenBank/DDBJ databases">
        <title>Genome sequence of the PGP bacterium Paenibacillus illinoisensis E3.</title>
        <authorList>
            <person name="Rolli E."/>
            <person name="Marasco R."/>
            <person name="Bessem C."/>
            <person name="Michoud G."/>
            <person name="Gaiarsa S."/>
            <person name="Borin S."/>
            <person name="Daffonchio D."/>
        </authorList>
    </citation>
    <scope>NUCLEOTIDE SEQUENCE [LARGE SCALE GENOMIC DNA]</scope>
    <source>
        <strain evidence="1 2">E3</strain>
    </source>
</reference>
<dbReference type="Proteomes" id="UP000247459">
    <property type="component" value="Unassembled WGS sequence"/>
</dbReference>
<evidence type="ECO:0000313" key="2">
    <source>
        <dbReference type="Proteomes" id="UP000247459"/>
    </source>
</evidence>
<sequence length="58" mass="6852">MKFPADNQYLISIEKAPVHRRVPFDLPAYIHIINLLLGINECIEYITIHKLDWVEFIS</sequence>
<accession>A0A2W0CD04</accession>